<organism evidence="3 4">
    <name type="scientific">Ornithinibacter aureus</name>
    <dbReference type="NCBI Taxonomy" id="622664"/>
    <lineage>
        <taxon>Bacteria</taxon>
        <taxon>Bacillati</taxon>
        <taxon>Actinomycetota</taxon>
        <taxon>Actinomycetes</taxon>
        <taxon>Micrococcales</taxon>
        <taxon>Intrasporangiaceae</taxon>
        <taxon>Ornithinibacter</taxon>
    </lineage>
</organism>
<evidence type="ECO:0000313" key="4">
    <source>
        <dbReference type="Proteomes" id="UP001500390"/>
    </source>
</evidence>
<keyword evidence="4" id="KW-1185">Reference proteome</keyword>
<keyword evidence="1" id="KW-0812">Transmembrane</keyword>
<feature type="domain" description="DUF418" evidence="2">
    <location>
        <begin position="36"/>
        <end position="168"/>
    </location>
</feature>
<gene>
    <name evidence="3" type="ORF">GCM10023153_14610</name>
</gene>
<comment type="caution">
    <text evidence="3">The sequence shown here is derived from an EMBL/GenBank/DDBJ whole genome shotgun (WGS) entry which is preliminary data.</text>
</comment>
<evidence type="ECO:0000259" key="2">
    <source>
        <dbReference type="Pfam" id="PF04235"/>
    </source>
</evidence>
<feature type="transmembrane region" description="Helical" evidence="1">
    <location>
        <begin position="71"/>
        <end position="92"/>
    </location>
</feature>
<dbReference type="Pfam" id="PF04235">
    <property type="entry name" value="DUF418"/>
    <property type="match status" value="1"/>
</dbReference>
<name>A0ABP8JPD1_9MICO</name>
<dbReference type="Proteomes" id="UP001500390">
    <property type="component" value="Unassembled WGS sequence"/>
</dbReference>
<sequence length="186" mass="19177">MGGTGGAYRLATLLPMALGGLALAAVLRQVTRLPQAWVVAGALFAASLAAYRIGAGTASGSAAYSGTTAEVIGATLLATGSVVASFIMLALAERISLRRVLAPLLAAGRLALTAYTLQILWLALLSALRDGAPDDQWWILGSSLVVVGGSWLLERLMGTGPLEWLIHVLRPRPLGSSVSARSDGSR</sequence>
<reference evidence="4" key="1">
    <citation type="journal article" date="2019" name="Int. J. Syst. Evol. Microbiol.">
        <title>The Global Catalogue of Microorganisms (GCM) 10K type strain sequencing project: providing services to taxonomists for standard genome sequencing and annotation.</title>
        <authorList>
            <consortium name="The Broad Institute Genomics Platform"/>
            <consortium name="The Broad Institute Genome Sequencing Center for Infectious Disease"/>
            <person name="Wu L."/>
            <person name="Ma J."/>
        </authorList>
    </citation>
    <scope>NUCLEOTIDE SEQUENCE [LARGE SCALE GENOMIC DNA]</scope>
    <source>
        <strain evidence="4">JCM 17738</strain>
    </source>
</reference>
<protein>
    <recommendedName>
        <fullName evidence="2">DUF418 domain-containing protein</fullName>
    </recommendedName>
</protein>
<evidence type="ECO:0000313" key="3">
    <source>
        <dbReference type="EMBL" id="GAA4394035.1"/>
    </source>
</evidence>
<evidence type="ECO:0000256" key="1">
    <source>
        <dbReference type="SAM" id="Phobius"/>
    </source>
</evidence>
<feature type="transmembrane region" description="Helical" evidence="1">
    <location>
        <begin position="34"/>
        <end position="51"/>
    </location>
</feature>
<dbReference type="EMBL" id="BAABFX010000023">
    <property type="protein sequence ID" value="GAA4394035.1"/>
    <property type="molecule type" value="Genomic_DNA"/>
</dbReference>
<keyword evidence="1" id="KW-1133">Transmembrane helix</keyword>
<dbReference type="InterPro" id="IPR007349">
    <property type="entry name" value="DUF418"/>
</dbReference>
<feature type="transmembrane region" description="Helical" evidence="1">
    <location>
        <begin position="6"/>
        <end position="27"/>
    </location>
</feature>
<accession>A0ABP8JPD1</accession>
<proteinExistence type="predicted"/>
<keyword evidence="1" id="KW-0472">Membrane</keyword>
<feature type="transmembrane region" description="Helical" evidence="1">
    <location>
        <begin position="104"/>
        <end position="124"/>
    </location>
</feature>
<feature type="transmembrane region" description="Helical" evidence="1">
    <location>
        <begin position="136"/>
        <end position="153"/>
    </location>
</feature>